<comment type="caution">
    <text evidence="2">The sequence shown here is derived from an EMBL/GenBank/DDBJ whole genome shotgun (WGS) entry which is preliminary data.</text>
</comment>
<dbReference type="Proteomes" id="UP000195321">
    <property type="component" value="Unassembled WGS sequence"/>
</dbReference>
<evidence type="ECO:0000259" key="1">
    <source>
        <dbReference type="Pfam" id="PF13619"/>
    </source>
</evidence>
<evidence type="ECO:0000313" key="2">
    <source>
        <dbReference type="EMBL" id="OUM46498.1"/>
    </source>
</evidence>
<proteinExistence type="predicted"/>
<dbReference type="EMBL" id="MWPX01000043">
    <property type="protein sequence ID" value="OUM46498.1"/>
    <property type="molecule type" value="Genomic_DNA"/>
</dbReference>
<dbReference type="InterPro" id="IPR025309">
    <property type="entry name" value="KTSC_dom"/>
</dbReference>
<dbReference type="Pfam" id="PF13619">
    <property type="entry name" value="KTSC"/>
    <property type="match status" value="1"/>
</dbReference>
<sequence>MTLYPVISKKLVAVGYNPSSMILRIEFRIGTYDFYDVPESIYTGLRNAQSKSYYYNTYIRNSYRHTKI</sequence>
<name>A0A1Y3M7V3_9BACI</name>
<feature type="domain" description="KTSC" evidence="1">
    <location>
        <begin position="8"/>
        <end position="63"/>
    </location>
</feature>
<evidence type="ECO:0000313" key="3">
    <source>
        <dbReference type="Proteomes" id="UP000195321"/>
    </source>
</evidence>
<organism evidence="2 3">
    <name type="scientific">Bacillus pseudomycoides</name>
    <dbReference type="NCBI Taxonomy" id="64104"/>
    <lineage>
        <taxon>Bacteria</taxon>
        <taxon>Bacillati</taxon>
        <taxon>Bacillota</taxon>
        <taxon>Bacilli</taxon>
        <taxon>Bacillales</taxon>
        <taxon>Bacillaceae</taxon>
        <taxon>Bacillus</taxon>
        <taxon>Bacillus cereus group</taxon>
    </lineage>
</organism>
<protein>
    <submittedName>
        <fullName evidence="2">KTSC domain-containing protein</fullName>
    </submittedName>
</protein>
<dbReference type="RefSeq" id="WP_088094515.1">
    <property type="nucleotide sequence ID" value="NZ_JARHXM010000046.1"/>
</dbReference>
<gene>
    <name evidence="2" type="ORF">BW425_23325</name>
</gene>
<reference evidence="2 3" key="1">
    <citation type="submission" date="2017-02" db="EMBL/GenBank/DDBJ databases">
        <title>Bacillus pseudomycoides isolate FSL K6-0042.</title>
        <authorList>
            <person name="Kovac J."/>
        </authorList>
    </citation>
    <scope>NUCLEOTIDE SEQUENCE [LARGE SCALE GENOMIC DNA]</scope>
    <source>
        <strain evidence="2 3">FSL K6-0042</strain>
    </source>
</reference>
<dbReference type="AlphaFoldDB" id="A0A1Y3M7V3"/>
<accession>A0A1Y3M7V3</accession>